<proteinExistence type="predicted"/>
<sequence>MTDSPGVADPYVERTPSLTASDETDSDHMSLRTESRDRSLPRIPAEDKKPPRTRSPPVYPDNRRSQRLSNFLLTSSLIDTLRHPRILARFLAHVEWNDFNALTSTCRQLRGSLFSRPELKAVILSHYVPGYRYCLRNSDMDRYRDLKITLRDLNYFMMSQSIPLHRYPMHGLSLLSALLPSLEQEDQTHKYIAATLAHSRFVLVLQSLIHSAVLPPTPDSEDGRLTLSQTQAGVRELVFPAPLSYFGGRDPSQTRSASRGDRSASRSSGRTSRSVSSLLSLTKSAKSRSQPPMAKTLPRLSSKNRLSLFGGNPKAPLPPPAEEPASMRFYSGGWRRAFRGGGYASEDDDFGSSLQRPHRRFASVGISSSDSSLTSPSSSGAPQLLERDSSERSSFMQASRSPHDIQLATSRSRAPILRVFFPCSRLSEGCIRACEDQLVEGGLWDHMSTGDIVCNLGYVPEQEQDQADWLIFNGYSLVLFRPSAPPPIDNPLTLPSPLYYAHILPLYMNPTYTLALPAPTYPPQMTLTYMTTSVPSLRSPTGRMAVKKYMWVAVLKAQLRPGLGEGWQGEWVLEGEGTKEGRLSLLDAVSGEGGVREWELVREKSHGRRIWLKLLTPVEPHVRMAEALMHPPRTQTL</sequence>
<dbReference type="Proteomes" id="UP000305948">
    <property type="component" value="Unassembled WGS sequence"/>
</dbReference>
<dbReference type="OrthoDB" id="3269821at2759"/>
<feature type="compositionally biased region" description="Low complexity" evidence="1">
    <location>
        <begin position="265"/>
        <end position="289"/>
    </location>
</feature>
<name>A0A5C3MME1_9AGAM</name>
<dbReference type="EMBL" id="ML213536">
    <property type="protein sequence ID" value="TFK45855.1"/>
    <property type="molecule type" value="Genomic_DNA"/>
</dbReference>
<feature type="compositionally biased region" description="Basic and acidic residues" evidence="1">
    <location>
        <begin position="26"/>
        <end position="50"/>
    </location>
</feature>
<protein>
    <recommendedName>
        <fullName evidence="4">F-box domain-containing protein</fullName>
    </recommendedName>
</protein>
<dbReference type="AlphaFoldDB" id="A0A5C3MME1"/>
<evidence type="ECO:0000313" key="2">
    <source>
        <dbReference type="EMBL" id="TFK45855.1"/>
    </source>
</evidence>
<feature type="compositionally biased region" description="Low complexity" evidence="1">
    <location>
        <begin position="365"/>
        <end position="379"/>
    </location>
</feature>
<keyword evidence="3" id="KW-1185">Reference proteome</keyword>
<evidence type="ECO:0008006" key="4">
    <source>
        <dbReference type="Google" id="ProtNLM"/>
    </source>
</evidence>
<accession>A0A5C3MME1</accession>
<evidence type="ECO:0000256" key="1">
    <source>
        <dbReference type="SAM" id="MobiDB-lite"/>
    </source>
</evidence>
<feature type="region of interest" description="Disordered" evidence="1">
    <location>
        <begin position="365"/>
        <end position="404"/>
    </location>
</feature>
<gene>
    <name evidence="2" type="ORF">OE88DRAFT_1668720</name>
</gene>
<feature type="region of interest" description="Disordered" evidence="1">
    <location>
        <begin position="245"/>
        <end position="324"/>
    </location>
</feature>
<organism evidence="2 3">
    <name type="scientific">Heliocybe sulcata</name>
    <dbReference type="NCBI Taxonomy" id="5364"/>
    <lineage>
        <taxon>Eukaryota</taxon>
        <taxon>Fungi</taxon>
        <taxon>Dikarya</taxon>
        <taxon>Basidiomycota</taxon>
        <taxon>Agaricomycotina</taxon>
        <taxon>Agaricomycetes</taxon>
        <taxon>Gloeophyllales</taxon>
        <taxon>Gloeophyllaceae</taxon>
        <taxon>Heliocybe</taxon>
    </lineage>
</organism>
<evidence type="ECO:0000313" key="3">
    <source>
        <dbReference type="Proteomes" id="UP000305948"/>
    </source>
</evidence>
<reference evidence="2 3" key="1">
    <citation type="journal article" date="2019" name="Nat. Ecol. Evol.">
        <title>Megaphylogeny resolves global patterns of mushroom evolution.</title>
        <authorList>
            <person name="Varga T."/>
            <person name="Krizsan K."/>
            <person name="Foldi C."/>
            <person name="Dima B."/>
            <person name="Sanchez-Garcia M."/>
            <person name="Sanchez-Ramirez S."/>
            <person name="Szollosi G.J."/>
            <person name="Szarkandi J.G."/>
            <person name="Papp V."/>
            <person name="Albert L."/>
            <person name="Andreopoulos W."/>
            <person name="Angelini C."/>
            <person name="Antonin V."/>
            <person name="Barry K.W."/>
            <person name="Bougher N.L."/>
            <person name="Buchanan P."/>
            <person name="Buyck B."/>
            <person name="Bense V."/>
            <person name="Catcheside P."/>
            <person name="Chovatia M."/>
            <person name="Cooper J."/>
            <person name="Damon W."/>
            <person name="Desjardin D."/>
            <person name="Finy P."/>
            <person name="Geml J."/>
            <person name="Haridas S."/>
            <person name="Hughes K."/>
            <person name="Justo A."/>
            <person name="Karasinski D."/>
            <person name="Kautmanova I."/>
            <person name="Kiss B."/>
            <person name="Kocsube S."/>
            <person name="Kotiranta H."/>
            <person name="LaButti K.M."/>
            <person name="Lechner B.E."/>
            <person name="Liimatainen K."/>
            <person name="Lipzen A."/>
            <person name="Lukacs Z."/>
            <person name="Mihaltcheva S."/>
            <person name="Morgado L.N."/>
            <person name="Niskanen T."/>
            <person name="Noordeloos M.E."/>
            <person name="Ohm R.A."/>
            <person name="Ortiz-Santana B."/>
            <person name="Ovrebo C."/>
            <person name="Racz N."/>
            <person name="Riley R."/>
            <person name="Savchenko A."/>
            <person name="Shiryaev A."/>
            <person name="Soop K."/>
            <person name="Spirin V."/>
            <person name="Szebenyi C."/>
            <person name="Tomsovsky M."/>
            <person name="Tulloss R.E."/>
            <person name="Uehling J."/>
            <person name="Grigoriev I.V."/>
            <person name="Vagvolgyi C."/>
            <person name="Papp T."/>
            <person name="Martin F.M."/>
            <person name="Miettinen O."/>
            <person name="Hibbett D.S."/>
            <person name="Nagy L.G."/>
        </authorList>
    </citation>
    <scope>NUCLEOTIDE SEQUENCE [LARGE SCALE GENOMIC DNA]</scope>
    <source>
        <strain evidence="2 3">OMC1185</strain>
    </source>
</reference>
<feature type="region of interest" description="Disordered" evidence="1">
    <location>
        <begin position="1"/>
        <end position="63"/>
    </location>
</feature>